<protein>
    <submittedName>
        <fullName evidence="2">Uncharacterized protein</fullName>
    </submittedName>
</protein>
<name>A0ABV3ZAU9_9BACT</name>
<keyword evidence="1" id="KW-0812">Transmembrane</keyword>
<dbReference type="EMBL" id="JAULBC010000002">
    <property type="protein sequence ID" value="MEX6686992.1"/>
    <property type="molecule type" value="Genomic_DNA"/>
</dbReference>
<reference evidence="2 3" key="1">
    <citation type="submission" date="2023-07" db="EMBL/GenBank/DDBJ databases">
        <authorList>
            <person name="Lian W.-H."/>
        </authorList>
    </citation>
    <scope>NUCLEOTIDE SEQUENCE [LARGE SCALE GENOMIC DNA]</scope>
    <source>
        <strain evidence="2 3">SYSU DXS3180</strain>
    </source>
</reference>
<comment type="caution">
    <text evidence="2">The sequence shown here is derived from an EMBL/GenBank/DDBJ whole genome shotgun (WGS) entry which is preliminary data.</text>
</comment>
<keyword evidence="3" id="KW-1185">Reference proteome</keyword>
<sequence>MKELKVWVIKNAGAVPGNIIIAKASTVLANVMSIVAAIKKSS</sequence>
<accession>A0ABV3ZAU9</accession>
<evidence type="ECO:0000313" key="2">
    <source>
        <dbReference type="EMBL" id="MEX6686992.1"/>
    </source>
</evidence>
<feature type="transmembrane region" description="Helical" evidence="1">
    <location>
        <begin position="20"/>
        <end position="38"/>
    </location>
</feature>
<proteinExistence type="predicted"/>
<dbReference type="Proteomes" id="UP001560573">
    <property type="component" value="Unassembled WGS sequence"/>
</dbReference>
<dbReference type="RefSeq" id="WP_369328395.1">
    <property type="nucleotide sequence ID" value="NZ_JAULBC010000002.1"/>
</dbReference>
<evidence type="ECO:0000313" key="3">
    <source>
        <dbReference type="Proteomes" id="UP001560573"/>
    </source>
</evidence>
<keyword evidence="1" id="KW-0472">Membrane</keyword>
<keyword evidence="1" id="KW-1133">Transmembrane helix</keyword>
<organism evidence="2 3">
    <name type="scientific">Danxiaibacter flavus</name>
    <dbReference type="NCBI Taxonomy" id="3049108"/>
    <lineage>
        <taxon>Bacteria</taxon>
        <taxon>Pseudomonadati</taxon>
        <taxon>Bacteroidota</taxon>
        <taxon>Chitinophagia</taxon>
        <taxon>Chitinophagales</taxon>
        <taxon>Chitinophagaceae</taxon>
        <taxon>Danxiaibacter</taxon>
    </lineage>
</organism>
<evidence type="ECO:0000256" key="1">
    <source>
        <dbReference type="SAM" id="Phobius"/>
    </source>
</evidence>
<gene>
    <name evidence="2" type="ORF">QTN47_05780</name>
</gene>